<dbReference type="SUPFAM" id="SSF48019">
    <property type="entry name" value="post-AAA+ oligomerization domain-like"/>
    <property type="match status" value="1"/>
</dbReference>
<keyword evidence="9" id="KW-1185">Reference proteome</keyword>
<dbReference type="AlphaFoldDB" id="A0A443HM03"/>
<dbReference type="GeneID" id="39601307"/>
<dbReference type="FunFam" id="3.40.50.300:FF:000107">
    <property type="entry name" value="Replication factor C subunit 4"/>
    <property type="match status" value="1"/>
</dbReference>
<keyword evidence="6" id="KW-0539">Nucleus</keyword>
<dbReference type="Gene3D" id="1.10.8.60">
    <property type="match status" value="1"/>
</dbReference>
<dbReference type="SUPFAM" id="SSF53254">
    <property type="entry name" value="Phosphoglycerate mutase-like"/>
    <property type="match status" value="1"/>
</dbReference>
<dbReference type="STRING" id="264951.A0A443HM03"/>
<organism evidence="8 9">
    <name type="scientific">Byssochlamys spectabilis</name>
    <name type="common">Paecilomyces variotii</name>
    <dbReference type="NCBI Taxonomy" id="264951"/>
    <lineage>
        <taxon>Eukaryota</taxon>
        <taxon>Fungi</taxon>
        <taxon>Dikarya</taxon>
        <taxon>Ascomycota</taxon>
        <taxon>Pezizomycotina</taxon>
        <taxon>Eurotiomycetes</taxon>
        <taxon>Eurotiomycetidae</taxon>
        <taxon>Eurotiales</taxon>
        <taxon>Thermoascaceae</taxon>
        <taxon>Paecilomyces</taxon>
    </lineage>
</organism>
<dbReference type="GO" id="GO:0005663">
    <property type="term" value="C:DNA replication factor C complex"/>
    <property type="evidence" value="ECO:0007669"/>
    <property type="project" value="TreeGrafter"/>
</dbReference>
<evidence type="ECO:0000259" key="7">
    <source>
        <dbReference type="SMART" id="SM00382"/>
    </source>
</evidence>
<evidence type="ECO:0000256" key="1">
    <source>
        <dbReference type="ARBA" id="ARBA00004123"/>
    </source>
</evidence>
<dbReference type="Pfam" id="PF08542">
    <property type="entry name" value="Rep_fac_C"/>
    <property type="match status" value="1"/>
</dbReference>
<evidence type="ECO:0000256" key="4">
    <source>
        <dbReference type="ARBA" id="ARBA00022741"/>
    </source>
</evidence>
<dbReference type="FunFam" id="1.20.272.10:FF:000007">
    <property type="entry name" value="Replication factor C subunit 4"/>
    <property type="match status" value="1"/>
</dbReference>
<evidence type="ECO:0000256" key="5">
    <source>
        <dbReference type="ARBA" id="ARBA00022840"/>
    </source>
</evidence>
<dbReference type="Gene3D" id="1.20.272.10">
    <property type="match status" value="1"/>
</dbReference>
<keyword evidence="5" id="KW-0067">ATP-binding</keyword>
<evidence type="ECO:0000313" key="8">
    <source>
        <dbReference type="EMBL" id="RWQ92822.1"/>
    </source>
</evidence>
<dbReference type="GO" id="GO:0031390">
    <property type="term" value="C:Ctf18 RFC-like complex"/>
    <property type="evidence" value="ECO:0007669"/>
    <property type="project" value="TreeGrafter"/>
</dbReference>
<dbReference type="Gene3D" id="3.40.50.1240">
    <property type="entry name" value="Phosphoglycerate mutase-like"/>
    <property type="match status" value="1"/>
</dbReference>
<dbReference type="CDD" id="cd18140">
    <property type="entry name" value="HLD_clamp_RFC"/>
    <property type="match status" value="1"/>
</dbReference>
<dbReference type="GO" id="GO:0031389">
    <property type="term" value="C:Rad17 RFC-like complex"/>
    <property type="evidence" value="ECO:0007669"/>
    <property type="project" value="TreeGrafter"/>
</dbReference>
<sequence>MVQAESSSAAAKNGLRATAAGAPPDYELPWVEKYRPVLLDDIVGNTETIERLKIIAKDGNMPHVIISGMPGIGKTTSILCLARQLLGDSYKEAVLELNASDERGIDVVRNRIKGFAQKKVTLPPGRHKIVILDEADSMTPGAQQALRRTMEIYSATTRFAFACNQSNKIIEPLQSRCAILRYARLTDAQVVKRLMQICEAEKVEYSEDGIAALVFSAEGDMRQAINNLQSTWAGFGFVSGDNVFKVVDSPHPIKVQAMIKACWECKVDVALEALNELWNLGYSSHDIISTMFRVTKTIPTLSEHSRLEFIKEIGFTHMRILEGVQTLLQLSGCIAKLCRINMKPQLFEPKNTPAVAIDTNWHPPKSTAVNNLDTALNSTGVYGFIFNSSETPAKLYGRYNWCNMPHVRKEEYIQAPKEYELAYVEVIHRHHKRTPYQSNTFPVESYPWSCDDASLFYYGDPSPGHDAAFTYWKIYETSLNPFSVSGFNGTCSFPQITNGGLADSWQHGRDLYEVYHDVLHFLPSHFDEESVSFRVTTNQITSQVAGMVTSAMYGAGKSIPLLVQRDSIDSLEPAYSCSAADTLYSDAQNQPNSTWAAHLNRTQSLFNTLDSISGVSPTASDWHVSYDHYFDNLSARLCHNKPLPCNIDDPSKCVTEAEANEVFRLGEFEYSYQYRDSATSLAASTASFGVWIGELAQHFRDRVSGQNAKMKYRHNVAHDGSLSRLLSILQVETMVWPGMGAEVVFELYKKDVSEGETGYFVRVLWGGLVLRSSNPDLGTLDMIPVETLLAYFDALVGPKAQKVPGLCE</sequence>
<dbReference type="InterPro" id="IPR003593">
    <property type="entry name" value="AAA+_ATPase"/>
</dbReference>
<dbReference type="InterPro" id="IPR008921">
    <property type="entry name" value="DNA_pol3_clamp-load_cplx_C"/>
</dbReference>
<dbReference type="NCBIfam" id="NF001679">
    <property type="entry name" value="PRK00440.1"/>
    <property type="match status" value="1"/>
</dbReference>
<protein>
    <submittedName>
        <fullName evidence="8">Putative DNA replication factor C subunit Rfc4</fullName>
    </submittedName>
</protein>
<dbReference type="Gene3D" id="3.40.50.300">
    <property type="entry name" value="P-loop containing nucleotide triphosphate hydrolases"/>
    <property type="match status" value="1"/>
</dbReference>
<dbReference type="SMART" id="SM00382">
    <property type="entry name" value="AAA"/>
    <property type="match status" value="1"/>
</dbReference>
<name>A0A443HM03_BYSSP</name>
<keyword evidence="3" id="KW-0235">DNA replication</keyword>
<dbReference type="InterPro" id="IPR000560">
    <property type="entry name" value="His_Pase_clade-2"/>
</dbReference>
<dbReference type="InterPro" id="IPR027417">
    <property type="entry name" value="P-loop_NTPase"/>
</dbReference>
<dbReference type="GO" id="GO:0003677">
    <property type="term" value="F:DNA binding"/>
    <property type="evidence" value="ECO:0007669"/>
    <property type="project" value="InterPro"/>
</dbReference>
<reference evidence="8 9" key="1">
    <citation type="journal article" date="2018" name="Front. Microbiol.">
        <title>Genomic and genetic insights into a cosmopolitan fungus, Paecilomyces variotii (Eurotiales).</title>
        <authorList>
            <person name="Urquhart A.S."/>
            <person name="Mondo S.J."/>
            <person name="Makela M.R."/>
            <person name="Hane J.K."/>
            <person name="Wiebenga A."/>
            <person name="He G."/>
            <person name="Mihaltcheva S."/>
            <person name="Pangilinan J."/>
            <person name="Lipzen A."/>
            <person name="Barry K."/>
            <person name="de Vries R.P."/>
            <person name="Grigoriev I.V."/>
            <person name="Idnurm A."/>
        </authorList>
    </citation>
    <scope>NUCLEOTIDE SEQUENCE [LARGE SCALE GENOMIC DNA]</scope>
    <source>
        <strain evidence="8 9">CBS 101075</strain>
    </source>
</reference>
<dbReference type="InterPro" id="IPR003959">
    <property type="entry name" value="ATPase_AAA_core"/>
</dbReference>
<evidence type="ECO:0000256" key="2">
    <source>
        <dbReference type="ARBA" id="ARBA00005378"/>
    </source>
</evidence>
<evidence type="ECO:0000256" key="6">
    <source>
        <dbReference type="ARBA" id="ARBA00023242"/>
    </source>
</evidence>
<dbReference type="GO" id="GO:0005524">
    <property type="term" value="F:ATP binding"/>
    <property type="evidence" value="ECO:0007669"/>
    <property type="project" value="UniProtKB-KW"/>
</dbReference>
<dbReference type="GO" id="GO:0006281">
    <property type="term" value="P:DNA repair"/>
    <property type="evidence" value="ECO:0007669"/>
    <property type="project" value="TreeGrafter"/>
</dbReference>
<accession>A0A443HM03</accession>
<dbReference type="GO" id="GO:0031391">
    <property type="term" value="C:Elg1 RFC-like complex"/>
    <property type="evidence" value="ECO:0007669"/>
    <property type="project" value="TreeGrafter"/>
</dbReference>
<dbReference type="InterPro" id="IPR029033">
    <property type="entry name" value="His_PPase_superfam"/>
</dbReference>
<dbReference type="RefSeq" id="XP_028482467.1">
    <property type="nucleotide sequence ID" value="XM_028632030.1"/>
</dbReference>
<dbReference type="InterPro" id="IPR050238">
    <property type="entry name" value="DNA_Rep/Repair_Clamp_Loader"/>
</dbReference>
<dbReference type="FunFam" id="1.10.8.60:FF:000012">
    <property type="entry name" value="Replication factor C subunit 4"/>
    <property type="match status" value="1"/>
</dbReference>
<dbReference type="GO" id="GO:0006271">
    <property type="term" value="P:DNA strand elongation involved in DNA replication"/>
    <property type="evidence" value="ECO:0007669"/>
    <property type="project" value="UniProtKB-ARBA"/>
</dbReference>
<dbReference type="InterPro" id="IPR013748">
    <property type="entry name" value="Rep_factorC_C"/>
</dbReference>
<dbReference type="SUPFAM" id="SSF52540">
    <property type="entry name" value="P-loop containing nucleoside triphosphate hydrolases"/>
    <property type="match status" value="1"/>
</dbReference>
<dbReference type="InterPro" id="IPR047854">
    <property type="entry name" value="RFC_lid"/>
</dbReference>
<evidence type="ECO:0000313" key="9">
    <source>
        <dbReference type="Proteomes" id="UP000283841"/>
    </source>
</evidence>
<evidence type="ECO:0000256" key="3">
    <source>
        <dbReference type="ARBA" id="ARBA00022705"/>
    </source>
</evidence>
<comment type="caution">
    <text evidence="8">The sequence shown here is derived from an EMBL/GenBank/DDBJ whole genome shotgun (WGS) entry which is preliminary data.</text>
</comment>
<dbReference type="PANTHER" id="PTHR11669:SF5">
    <property type="entry name" value="REPLICATION FACTOR C SUBUNIT 2"/>
    <property type="match status" value="1"/>
</dbReference>
<dbReference type="GO" id="GO:0003689">
    <property type="term" value="F:DNA clamp loader activity"/>
    <property type="evidence" value="ECO:0007669"/>
    <property type="project" value="TreeGrafter"/>
</dbReference>
<dbReference type="Pfam" id="PF00328">
    <property type="entry name" value="His_Phos_2"/>
    <property type="match status" value="1"/>
</dbReference>
<dbReference type="EMBL" id="RCNU01000011">
    <property type="protein sequence ID" value="RWQ92822.1"/>
    <property type="molecule type" value="Genomic_DNA"/>
</dbReference>
<comment type="subcellular location">
    <subcellularLocation>
        <location evidence="1">Nucleus</location>
    </subcellularLocation>
</comment>
<feature type="domain" description="AAA+ ATPase" evidence="7">
    <location>
        <begin position="60"/>
        <end position="192"/>
    </location>
</feature>
<dbReference type="CDD" id="cd00009">
    <property type="entry name" value="AAA"/>
    <property type="match status" value="1"/>
</dbReference>
<comment type="similarity">
    <text evidence="2">Belongs to the activator 1 small subunits family.</text>
</comment>
<dbReference type="VEuPathDB" id="FungiDB:C8Q69DRAFT_488040"/>
<keyword evidence="4" id="KW-0547">Nucleotide-binding</keyword>
<dbReference type="PANTHER" id="PTHR11669">
    <property type="entry name" value="REPLICATION FACTOR C / DNA POLYMERASE III GAMMA-TAU SUBUNIT"/>
    <property type="match status" value="1"/>
</dbReference>
<gene>
    <name evidence="8" type="ORF">C8Q69DRAFT_488040</name>
</gene>
<proteinExistence type="inferred from homology"/>
<dbReference type="GO" id="GO:0016887">
    <property type="term" value="F:ATP hydrolysis activity"/>
    <property type="evidence" value="ECO:0007669"/>
    <property type="project" value="InterPro"/>
</dbReference>
<dbReference type="Proteomes" id="UP000283841">
    <property type="component" value="Unassembled WGS sequence"/>
</dbReference>
<dbReference type="Pfam" id="PF00004">
    <property type="entry name" value="AAA"/>
    <property type="match status" value="1"/>
</dbReference>